<sequence>MKPVAFFLGQETLKARLLKLASVLYVSHVKRFARLSQQGIQKLFIWISVVSFLSMSQVTQAQSALTAASAQHLDQKVAELEQVVKALDPVSEHTAALSQAEAQNFLVQVAPEVLKSEQANLTMSLTAVFTSLAATPTVKVETIAHESSAPSSSSSNQRAVQLAAHKNVSASSQSTTQSTNAKAKPAASSSTKVAHDPLAQKIILAYQQEKRFFDDYQAQVSTFLTALQNRAQKHSFLSYQQDIRYLITPIANAVNQDMQLVTNERGEQAIQSNNLDHIAQLSLLCNSYYNLASHNDASVDQICTMRMLPVLLLNLKDANEFSYLILDFIKQIRENNTDEGVLATDPLYIFINASLNDYRKSKITIIDLDRKLQVIHGNSFTLANARPLTLEQVITFSADKFNWLVTKD</sequence>
<protein>
    <submittedName>
        <fullName evidence="2">Uncharacterized protein</fullName>
    </submittedName>
</protein>
<organism evidence="2 3">
    <name type="scientific">Psittacicella hinzii</name>
    <dbReference type="NCBI Taxonomy" id="2028575"/>
    <lineage>
        <taxon>Bacteria</taxon>
        <taxon>Pseudomonadati</taxon>
        <taxon>Pseudomonadota</taxon>
        <taxon>Gammaproteobacteria</taxon>
        <taxon>Pasteurellales</taxon>
        <taxon>Psittacicellaceae</taxon>
        <taxon>Psittacicella</taxon>
    </lineage>
</organism>
<gene>
    <name evidence="2" type="ORF">CKF58_02670</name>
</gene>
<evidence type="ECO:0000313" key="3">
    <source>
        <dbReference type="Proteomes" id="UP000265916"/>
    </source>
</evidence>
<accession>A0A3A1YQG9</accession>
<dbReference type="AlphaFoldDB" id="A0A3A1YQG9"/>
<evidence type="ECO:0000313" key="2">
    <source>
        <dbReference type="EMBL" id="RIY39190.1"/>
    </source>
</evidence>
<feature type="region of interest" description="Disordered" evidence="1">
    <location>
        <begin position="145"/>
        <end position="192"/>
    </location>
</feature>
<dbReference type="Proteomes" id="UP000265916">
    <property type="component" value="Unassembled WGS sequence"/>
</dbReference>
<feature type="compositionally biased region" description="Low complexity" evidence="1">
    <location>
        <begin position="169"/>
        <end position="192"/>
    </location>
</feature>
<reference evidence="2 3" key="1">
    <citation type="submission" date="2017-08" db="EMBL/GenBank/DDBJ databases">
        <title>Reclassification of Bisgaard taxon 37 and 44.</title>
        <authorList>
            <person name="Christensen H."/>
        </authorList>
    </citation>
    <scope>NUCLEOTIDE SEQUENCE [LARGE SCALE GENOMIC DNA]</scope>
    <source>
        <strain evidence="2 3">111</strain>
    </source>
</reference>
<keyword evidence="3" id="KW-1185">Reference proteome</keyword>
<evidence type="ECO:0000256" key="1">
    <source>
        <dbReference type="SAM" id="MobiDB-lite"/>
    </source>
</evidence>
<name>A0A3A1YQG9_9GAMM</name>
<comment type="caution">
    <text evidence="2">The sequence shown here is derived from an EMBL/GenBank/DDBJ whole genome shotgun (WGS) entry which is preliminary data.</text>
</comment>
<dbReference type="EMBL" id="NRJG01000039">
    <property type="protein sequence ID" value="RIY39190.1"/>
    <property type="molecule type" value="Genomic_DNA"/>
</dbReference>
<proteinExistence type="predicted"/>